<name>A0A151N6C3_ALLMI</name>
<comment type="caution">
    <text evidence="1">The sequence shown here is derived from an EMBL/GenBank/DDBJ whole genome shotgun (WGS) entry which is preliminary data.</text>
</comment>
<evidence type="ECO:0000313" key="2">
    <source>
        <dbReference type="Proteomes" id="UP000050525"/>
    </source>
</evidence>
<accession>A0A151N6C3</accession>
<evidence type="ECO:0000313" key="1">
    <source>
        <dbReference type="EMBL" id="KYO32338.1"/>
    </source>
</evidence>
<dbReference type="EMBL" id="AKHW03003933">
    <property type="protein sequence ID" value="KYO32338.1"/>
    <property type="molecule type" value="Genomic_DNA"/>
</dbReference>
<protein>
    <submittedName>
        <fullName evidence="1">Uncharacterized protein</fullName>
    </submittedName>
</protein>
<gene>
    <name evidence="1" type="ORF">Y1Q_0002410</name>
</gene>
<dbReference type="AlphaFoldDB" id="A0A151N6C3"/>
<reference evidence="1 2" key="1">
    <citation type="journal article" date="2012" name="Genome Biol.">
        <title>Sequencing three crocodilian genomes to illuminate the evolution of archosaurs and amniotes.</title>
        <authorList>
            <person name="St John J.A."/>
            <person name="Braun E.L."/>
            <person name="Isberg S.R."/>
            <person name="Miles L.G."/>
            <person name="Chong A.Y."/>
            <person name="Gongora J."/>
            <person name="Dalzell P."/>
            <person name="Moran C."/>
            <person name="Bed'hom B."/>
            <person name="Abzhanov A."/>
            <person name="Burgess S.C."/>
            <person name="Cooksey A.M."/>
            <person name="Castoe T.A."/>
            <person name="Crawford N.G."/>
            <person name="Densmore L.D."/>
            <person name="Drew J.C."/>
            <person name="Edwards S.V."/>
            <person name="Faircloth B.C."/>
            <person name="Fujita M.K."/>
            <person name="Greenwold M.J."/>
            <person name="Hoffmann F.G."/>
            <person name="Howard J.M."/>
            <person name="Iguchi T."/>
            <person name="Janes D.E."/>
            <person name="Khan S.Y."/>
            <person name="Kohno S."/>
            <person name="de Koning A.J."/>
            <person name="Lance S.L."/>
            <person name="McCarthy F.M."/>
            <person name="McCormack J.E."/>
            <person name="Merchant M.E."/>
            <person name="Peterson D.G."/>
            <person name="Pollock D.D."/>
            <person name="Pourmand N."/>
            <person name="Raney B.J."/>
            <person name="Roessler K.A."/>
            <person name="Sanford J.R."/>
            <person name="Sawyer R.H."/>
            <person name="Schmidt C.J."/>
            <person name="Triplett E.W."/>
            <person name="Tuberville T.D."/>
            <person name="Venegas-Anaya M."/>
            <person name="Howard J.T."/>
            <person name="Jarvis E.D."/>
            <person name="Guillette L.J.Jr."/>
            <person name="Glenn T.C."/>
            <person name="Green R.E."/>
            <person name="Ray D.A."/>
        </authorList>
    </citation>
    <scope>NUCLEOTIDE SEQUENCE [LARGE SCALE GENOMIC DNA]</scope>
    <source>
        <strain evidence="1">KSC_2009_1</strain>
    </source>
</reference>
<dbReference type="Proteomes" id="UP000050525">
    <property type="component" value="Unassembled WGS sequence"/>
</dbReference>
<keyword evidence="2" id="KW-1185">Reference proteome</keyword>
<proteinExistence type="predicted"/>
<sequence>MSARAPSPAVNSAAPKPGINSFLLMQTGACGLPRGHCFRLEVSAFPLPLTPEKLDTKSLALYSKGNSDTVK</sequence>
<organism evidence="1 2">
    <name type="scientific">Alligator mississippiensis</name>
    <name type="common">American alligator</name>
    <dbReference type="NCBI Taxonomy" id="8496"/>
    <lineage>
        <taxon>Eukaryota</taxon>
        <taxon>Metazoa</taxon>
        <taxon>Chordata</taxon>
        <taxon>Craniata</taxon>
        <taxon>Vertebrata</taxon>
        <taxon>Euteleostomi</taxon>
        <taxon>Archelosauria</taxon>
        <taxon>Archosauria</taxon>
        <taxon>Crocodylia</taxon>
        <taxon>Alligatoridae</taxon>
        <taxon>Alligatorinae</taxon>
        <taxon>Alligator</taxon>
    </lineage>
</organism>